<feature type="disulfide bond" evidence="3">
    <location>
        <begin position="459"/>
        <end position="482"/>
    </location>
</feature>
<dbReference type="PROSITE" id="PS50070">
    <property type="entry name" value="KRINGLE_2"/>
    <property type="match status" value="2"/>
</dbReference>
<evidence type="ECO:0000256" key="4">
    <source>
        <dbReference type="PROSITE-ProRule" id="PRU00302"/>
    </source>
</evidence>
<keyword evidence="10" id="KW-1185">Reference proteome</keyword>
<evidence type="ECO:0008006" key="11">
    <source>
        <dbReference type="Google" id="ProtNLM"/>
    </source>
</evidence>
<dbReference type="Proteomes" id="UP000030746">
    <property type="component" value="Unassembled WGS sequence"/>
</dbReference>
<dbReference type="SMART" id="SM00032">
    <property type="entry name" value="CCP"/>
    <property type="match status" value="3"/>
</dbReference>
<feature type="transmembrane region" description="Helical" evidence="5">
    <location>
        <begin position="807"/>
        <end position="827"/>
    </location>
</feature>
<protein>
    <recommendedName>
        <fullName evidence="11">Kringle domain-containing protein</fullName>
    </recommendedName>
</protein>
<organism evidence="9 10">
    <name type="scientific">Lottia gigantea</name>
    <name type="common">Giant owl limpet</name>
    <dbReference type="NCBI Taxonomy" id="225164"/>
    <lineage>
        <taxon>Eukaryota</taxon>
        <taxon>Metazoa</taxon>
        <taxon>Spiralia</taxon>
        <taxon>Lophotrochozoa</taxon>
        <taxon>Mollusca</taxon>
        <taxon>Gastropoda</taxon>
        <taxon>Patellogastropoda</taxon>
        <taxon>Lottioidea</taxon>
        <taxon>Lottiidae</taxon>
        <taxon>Lottia</taxon>
    </lineage>
</organism>
<dbReference type="InterPro" id="IPR013806">
    <property type="entry name" value="Kringle-like"/>
</dbReference>
<dbReference type="Gene3D" id="2.60.120.260">
    <property type="entry name" value="Galactose-binding domain-like"/>
    <property type="match status" value="1"/>
</dbReference>
<dbReference type="PANTHER" id="PTHR24261">
    <property type="entry name" value="PLASMINOGEN-RELATED"/>
    <property type="match status" value="1"/>
</dbReference>
<evidence type="ECO:0000259" key="8">
    <source>
        <dbReference type="PROSITE" id="PS50923"/>
    </source>
</evidence>
<keyword evidence="5" id="KW-1133">Transmembrane helix</keyword>
<keyword evidence="6" id="KW-0732">Signal</keyword>
<gene>
    <name evidence="9" type="ORF">LOTGIDRAFT_152608</name>
</gene>
<feature type="domain" description="Kringle" evidence="7">
    <location>
        <begin position="496"/>
        <end position="565"/>
    </location>
</feature>
<dbReference type="CDD" id="cd00108">
    <property type="entry name" value="KR"/>
    <property type="match status" value="1"/>
</dbReference>
<dbReference type="OMA" id="HIPHANI"/>
<evidence type="ECO:0000259" key="7">
    <source>
        <dbReference type="PROSITE" id="PS50070"/>
    </source>
</evidence>
<feature type="domain" description="Sushi" evidence="8">
    <location>
        <begin position="84"/>
        <end position="146"/>
    </location>
</feature>
<dbReference type="EMBL" id="KB201304">
    <property type="protein sequence ID" value="ESO97517.1"/>
    <property type="molecule type" value="Genomic_DNA"/>
</dbReference>
<dbReference type="GeneID" id="20235728"/>
<dbReference type="InterPro" id="IPR035976">
    <property type="entry name" value="Sushi/SCR/CCP_sf"/>
</dbReference>
<keyword evidence="5" id="KW-0812">Transmembrane</keyword>
<dbReference type="Gene3D" id="2.40.20.10">
    <property type="entry name" value="Plasminogen Kringle 4"/>
    <property type="match status" value="2"/>
</dbReference>
<dbReference type="SUPFAM" id="SSF57440">
    <property type="entry name" value="Kringle-like"/>
    <property type="match status" value="2"/>
</dbReference>
<dbReference type="OrthoDB" id="5917794at2759"/>
<feature type="signal peptide" evidence="6">
    <location>
        <begin position="1"/>
        <end position="21"/>
    </location>
</feature>
<dbReference type="InterPro" id="IPR038178">
    <property type="entry name" value="Kringle_sf"/>
</dbReference>
<evidence type="ECO:0000256" key="1">
    <source>
        <dbReference type="ARBA" id="ARBA00022572"/>
    </source>
</evidence>
<dbReference type="InterPro" id="IPR000001">
    <property type="entry name" value="Kringle"/>
</dbReference>
<dbReference type="KEGG" id="lgi:LOTGIDRAFT_152608"/>
<evidence type="ECO:0000313" key="9">
    <source>
        <dbReference type="EMBL" id="ESO97517.1"/>
    </source>
</evidence>
<reference evidence="9 10" key="1">
    <citation type="journal article" date="2013" name="Nature">
        <title>Insights into bilaterian evolution from three spiralian genomes.</title>
        <authorList>
            <person name="Simakov O."/>
            <person name="Marletaz F."/>
            <person name="Cho S.J."/>
            <person name="Edsinger-Gonzales E."/>
            <person name="Havlak P."/>
            <person name="Hellsten U."/>
            <person name="Kuo D.H."/>
            <person name="Larsson T."/>
            <person name="Lv J."/>
            <person name="Arendt D."/>
            <person name="Savage R."/>
            <person name="Osoegawa K."/>
            <person name="de Jong P."/>
            <person name="Grimwood J."/>
            <person name="Chapman J.A."/>
            <person name="Shapiro H."/>
            <person name="Aerts A."/>
            <person name="Otillar R.P."/>
            <person name="Terry A.Y."/>
            <person name="Boore J.L."/>
            <person name="Grigoriev I.V."/>
            <person name="Lindberg D.R."/>
            <person name="Seaver E.C."/>
            <person name="Weisblat D.A."/>
            <person name="Putnam N.H."/>
            <person name="Rokhsar D.S."/>
        </authorList>
    </citation>
    <scope>NUCLEOTIDE SEQUENCE [LARGE SCALE GENOMIC DNA]</scope>
</reference>
<keyword evidence="4" id="KW-0768">Sushi</keyword>
<keyword evidence="2 3" id="KW-1015">Disulfide bond</keyword>
<dbReference type="AlphaFoldDB" id="V4AK92"/>
<evidence type="ECO:0000256" key="3">
    <source>
        <dbReference type="PROSITE-ProRule" id="PRU00121"/>
    </source>
</evidence>
<dbReference type="SMART" id="SM00130">
    <property type="entry name" value="KR"/>
    <property type="match status" value="2"/>
</dbReference>
<name>V4AK92_LOTGI</name>
<keyword evidence="5" id="KW-0472">Membrane</keyword>
<accession>V4AK92</accession>
<dbReference type="InterPro" id="IPR000436">
    <property type="entry name" value="Sushi_SCR_CCP_dom"/>
</dbReference>
<dbReference type="CTD" id="20235728"/>
<dbReference type="InterPro" id="IPR050759">
    <property type="entry name" value="Serine_protease_kringle"/>
</dbReference>
<evidence type="ECO:0000256" key="5">
    <source>
        <dbReference type="SAM" id="Phobius"/>
    </source>
</evidence>
<dbReference type="Pfam" id="PF00084">
    <property type="entry name" value="Sushi"/>
    <property type="match status" value="1"/>
</dbReference>
<evidence type="ECO:0000256" key="6">
    <source>
        <dbReference type="SAM" id="SignalP"/>
    </source>
</evidence>
<evidence type="ECO:0000256" key="2">
    <source>
        <dbReference type="ARBA" id="ARBA00023157"/>
    </source>
</evidence>
<keyword evidence="1 3" id="KW-0420">Kringle</keyword>
<dbReference type="PROSITE" id="PS50923">
    <property type="entry name" value="SUSHI"/>
    <property type="match status" value="1"/>
</dbReference>
<comment type="caution">
    <text evidence="3">Lacks conserved residue(s) required for the propagation of feature annotation.</text>
</comment>
<feature type="domain" description="Kringle" evidence="7">
    <location>
        <begin position="408"/>
        <end position="487"/>
    </location>
</feature>
<dbReference type="PANTHER" id="PTHR24261:SF7">
    <property type="entry name" value="KRINGLE DOMAIN-CONTAINING PROTEIN"/>
    <property type="match status" value="1"/>
</dbReference>
<dbReference type="SUPFAM" id="SSF57535">
    <property type="entry name" value="Complement control module/SCR domain"/>
    <property type="match status" value="3"/>
</dbReference>
<dbReference type="RefSeq" id="XP_009051383.1">
    <property type="nucleotide sequence ID" value="XM_009053135.1"/>
</dbReference>
<proteinExistence type="predicted"/>
<sequence>MKLSDIQLVHIMLFLTNPVLYLCDGSAICKEPPPVPNAYREWSGIGMTAEVIYTCYTHYVLMSGDLVRTCVNGVYTGEEPVCKLDCGVPRNLEGATVSYSSTLSDFQSISYAGYDCLPGLIAKGSRTFKCNVIKHKWGTSKYYCYNASINKISVSAIQNSTGLEKTCVEMDYGDGTMGITKTLYSSKAYDSTKCYGDIVRIVLTLSTTLSICDIMIYGNLFIGDCGQPAVKFGQTVEYTNTTEGSTALLSCAPPFFPADSHGVIACQGTAWTSSKLKCTDRYDNIADEIPNNLYDMVLDNNYTTCVNIVSSNGIPSEWSIDLGQDYEVNSLSVTFGDMDLSQPVRAVIVLSSGKATTCQFKRSKGAGVVVAFVCSYARVTRNIKLTGGDELNLCDVKIKGRYYDEPLECYNSFKGKDYKGTQNVTSNGRVCLPWVSISEYSSTIGSFPDVSYDDIGNHCRNPSNDGRDSPWCFISQTKWHYCSIPKCDNICLRTSDGMSYNGNMTKSASNRLCKTWSDLQYNDRFYYELPSNNYCGNHVLDQSKPWCIVEDGLNLVYEHCNIPGCPKSSNMATMTLSPQSVDSQFLSNVYQCFYHTGSDAVYFHNSYRSVFDSACSKTNATKILYVCSFYLKEWKIIEYLCDPVSVSSASIELTFAYEDTSSTMESVTGILSELSSSTIIESTPTYDATISLDSVSDVISNNNDVVFSTGSISYMNTDYLFGSESCWTCSTTTSTIAVSSYVTEALTSTQLVSRSCTCYCRSKPSPNMTDLGTILSHLPTMENLILNKSNLSRTFRKKNSVHDSRTFSIAVGSVGVFILISSALFLASSDFSRVLMGTSYLMNRVRATTNTNNI</sequence>
<evidence type="ECO:0000313" key="10">
    <source>
        <dbReference type="Proteomes" id="UP000030746"/>
    </source>
</evidence>
<dbReference type="Gene3D" id="2.10.70.10">
    <property type="entry name" value="Complement Module, domain 1"/>
    <property type="match status" value="1"/>
</dbReference>
<dbReference type="Pfam" id="PF00051">
    <property type="entry name" value="Kringle"/>
    <property type="match status" value="1"/>
</dbReference>
<dbReference type="HOGENOM" id="CLU_334411_0_0_1"/>
<dbReference type="STRING" id="225164.V4AK92"/>
<feature type="chain" id="PRO_5004716126" description="Kringle domain-containing protein" evidence="6">
    <location>
        <begin position="22"/>
        <end position="854"/>
    </location>
</feature>